<evidence type="ECO:0000259" key="5">
    <source>
        <dbReference type="SMART" id="SM00895"/>
    </source>
</evidence>
<gene>
    <name evidence="6" type="ORF">A7A09_006795</name>
</gene>
<keyword evidence="1" id="KW-0805">Transcription regulation</keyword>
<feature type="domain" description="HTH gntR-type" evidence="4">
    <location>
        <begin position="14"/>
        <end position="72"/>
    </location>
</feature>
<keyword evidence="2" id="KW-0238">DNA-binding</keyword>
<dbReference type="SMART" id="SM00345">
    <property type="entry name" value="HTH_GNTR"/>
    <property type="match status" value="2"/>
</dbReference>
<dbReference type="InterPro" id="IPR036390">
    <property type="entry name" value="WH_DNA-bd_sf"/>
</dbReference>
<dbReference type="AlphaFoldDB" id="A0A422QZD6"/>
<dbReference type="InterPro" id="IPR008920">
    <property type="entry name" value="TF_FadR/GntR_C"/>
</dbReference>
<dbReference type="InterPro" id="IPR011711">
    <property type="entry name" value="GntR_C"/>
</dbReference>
<dbReference type="Pfam" id="PF00392">
    <property type="entry name" value="GntR"/>
    <property type="match status" value="1"/>
</dbReference>
<feature type="domain" description="HTH gntR-type" evidence="4">
    <location>
        <begin position="94"/>
        <end position="150"/>
    </location>
</feature>
<comment type="caution">
    <text evidence="6">The sequence shown here is derived from an EMBL/GenBank/DDBJ whole genome shotgun (WGS) entry which is preliminary data.</text>
</comment>
<name>A0A422QZD6_9RHOB</name>
<dbReference type="Pfam" id="PF07729">
    <property type="entry name" value="FCD"/>
    <property type="match status" value="1"/>
</dbReference>
<evidence type="ECO:0000256" key="1">
    <source>
        <dbReference type="ARBA" id="ARBA00023015"/>
    </source>
</evidence>
<evidence type="ECO:0000313" key="6">
    <source>
        <dbReference type="EMBL" id="RNF35299.1"/>
    </source>
</evidence>
<dbReference type="PANTHER" id="PTHR43537:SF24">
    <property type="entry name" value="GLUCONATE OPERON TRANSCRIPTIONAL REPRESSOR"/>
    <property type="match status" value="1"/>
</dbReference>
<dbReference type="PANTHER" id="PTHR43537">
    <property type="entry name" value="TRANSCRIPTIONAL REGULATOR, GNTR FAMILY"/>
    <property type="match status" value="1"/>
</dbReference>
<feature type="domain" description="GntR C-terminal" evidence="5">
    <location>
        <begin position="162"/>
        <end position="289"/>
    </location>
</feature>
<dbReference type="GO" id="GO:0003677">
    <property type="term" value="F:DNA binding"/>
    <property type="evidence" value="ECO:0007669"/>
    <property type="project" value="UniProtKB-KW"/>
</dbReference>
<evidence type="ECO:0000256" key="2">
    <source>
        <dbReference type="ARBA" id="ARBA00023125"/>
    </source>
</evidence>
<dbReference type="Gene3D" id="1.10.10.10">
    <property type="entry name" value="Winged helix-like DNA-binding domain superfamily/Winged helix DNA-binding domain"/>
    <property type="match status" value="2"/>
</dbReference>
<dbReference type="SUPFAM" id="SSF46785">
    <property type="entry name" value="Winged helix' DNA-binding domain"/>
    <property type="match status" value="2"/>
</dbReference>
<dbReference type="InterPro" id="IPR000524">
    <property type="entry name" value="Tscrpt_reg_HTH_GntR"/>
</dbReference>
<dbReference type="EMBL" id="PXNQ02000003">
    <property type="protein sequence ID" value="RNF35299.1"/>
    <property type="molecule type" value="Genomic_DNA"/>
</dbReference>
<keyword evidence="3" id="KW-0804">Transcription</keyword>
<protein>
    <submittedName>
        <fullName evidence="6">FCD domain-containing protein</fullName>
    </submittedName>
</protein>
<sequence>MVTQCSLSDLQVELARKIIALAQSGHWQKGEHVSELRLAGQLGTSRSPVRHVLQFMEELGVFTRIPNAGFRFKAPPSTGLELEALLPRSEIEELYQKIMIARASGHIGREVSETELAQHFGVTRGAIRRTLMRFANSGLAERRTGHGWQFAETLDNRTAINESYAFRIIIECGALRDPGFNPVPEQLDALREQQARLLEAPLAGISGAAWFDANAHFHATVVSWARNRFLSEAIERQNKLRQMTEVAEFTSLTETRVKKASRDHLDILAAIAARDYVSAADILYDHLRRDRD</sequence>
<evidence type="ECO:0000256" key="3">
    <source>
        <dbReference type="ARBA" id="ARBA00023163"/>
    </source>
</evidence>
<dbReference type="InterPro" id="IPR036388">
    <property type="entry name" value="WH-like_DNA-bd_sf"/>
</dbReference>
<evidence type="ECO:0000313" key="7">
    <source>
        <dbReference type="Proteomes" id="UP000238137"/>
    </source>
</evidence>
<dbReference type="OrthoDB" id="7005926at2"/>
<accession>A0A422QZD6</accession>
<dbReference type="Proteomes" id="UP000238137">
    <property type="component" value="Unassembled WGS sequence"/>
</dbReference>
<dbReference type="SUPFAM" id="SSF48008">
    <property type="entry name" value="GntR ligand-binding domain-like"/>
    <property type="match status" value="1"/>
</dbReference>
<reference evidence="6" key="1">
    <citation type="submission" date="2018-05" db="EMBL/GenBank/DDBJ databases">
        <title>Reclassification of Methylarcula marina and Methylarcula terricola as Paracoccus methylarcula sp.nov., comb.nov. and Paracoccus terricola comb.nov.</title>
        <authorList>
            <person name="Shmareva M.N."/>
            <person name="Doronina N.V."/>
            <person name="Vasilenko O.V."/>
            <person name="Tarlachkov S.V."/>
            <person name="Trotsenko Y.A."/>
        </authorList>
    </citation>
    <scope>NUCLEOTIDE SEQUENCE [LARGE SCALE GENOMIC DNA]</scope>
    <source>
        <strain evidence="6">VKM B-2159</strain>
    </source>
</reference>
<keyword evidence="7" id="KW-1185">Reference proteome</keyword>
<dbReference type="Gene3D" id="1.20.120.530">
    <property type="entry name" value="GntR ligand-binding domain-like"/>
    <property type="match status" value="1"/>
</dbReference>
<evidence type="ECO:0000259" key="4">
    <source>
        <dbReference type="SMART" id="SM00345"/>
    </source>
</evidence>
<proteinExistence type="predicted"/>
<organism evidence="6 7">
    <name type="scientific">Paracoccus methylarcula</name>
    <dbReference type="NCBI Taxonomy" id="72022"/>
    <lineage>
        <taxon>Bacteria</taxon>
        <taxon>Pseudomonadati</taxon>
        <taxon>Pseudomonadota</taxon>
        <taxon>Alphaproteobacteria</taxon>
        <taxon>Rhodobacterales</taxon>
        <taxon>Paracoccaceae</taxon>
        <taxon>Paracoccus</taxon>
    </lineage>
</organism>
<dbReference type="SMART" id="SM00895">
    <property type="entry name" value="FCD"/>
    <property type="match status" value="1"/>
</dbReference>
<dbReference type="GO" id="GO:0003700">
    <property type="term" value="F:DNA-binding transcription factor activity"/>
    <property type="evidence" value="ECO:0007669"/>
    <property type="project" value="InterPro"/>
</dbReference>